<comment type="caution">
    <text evidence="2">The sequence shown here is derived from an EMBL/GenBank/DDBJ whole genome shotgun (WGS) entry which is preliminary data.</text>
</comment>
<dbReference type="InterPro" id="IPR024969">
    <property type="entry name" value="EIF3F/CSN6-like_C"/>
</dbReference>
<dbReference type="GO" id="GO:0008237">
    <property type="term" value="F:metallopeptidase activity"/>
    <property type="evidence" value="ECO:0007669"/>
    <property type="project" value="InterPro"/>
</dbReference>
<evidence type="ECO:0000313" key="3">
    <source>
        <dbReference type="Proteomes" id="UP000031056"/>
    </source>
</evidence>
<reference evidence="2 3" key="1">
    <citation type="journal article" date="2014" name="MBio">
        <title>The Ordospora colligata genome; evolution of extreme reduction in microsporidia and host-to-parasite horizontal gene transfer.</title>
        <authorList>
            <person name="Pombert J.-F."/>
            <person name="Haag K.L."/>
            <person name="Beidas S."/>
            <person name="Ebert D."/>
            <person name="Keeling P.J."/>
        </authorList>
    </citation>
    <scope>NUCLEOTIDE SEQUENCE [LARGE SCALE GENOMIC DNA]</scope>
    <source>
        <strain evidence="2 3">OC4</strain>
    </source>
</reference>
<keyword evidence="2" id="KW-0647">Proteasome</keyword>
<dbReference type="STRING" id="1354746.A0A0B2ULH9"/>
<dbReference type="SMART" id="SM00232">
    <property type="entry name" value="JAB_MPN"/>
    <property type="match status" value="1"/>
</dbReference>
<keyword evidence="3" id="KW-1185">Reference proteome</keyword>
<accession>A0A0B2ULH9</accession>
<dbReference type="InterPro" id="IPR037518">
    <property type="entry name" value="MPN"/>
</dbReference>
<dbReference type="GO" id="GO:0000502">
    <property type="term" value="C:proteasome complex"/>
    <property type="evidence" value="ECO:0007669"/>
    <property type="project" value="UniProtKB-KW"/>
</dbReference>
<organism evidence="2 3">
    <name type="scientific">Ordospora colligata OC4</name>
    <dbReference type="NCBI Taxonomy" id="1354746"/>
    <lineage>
        <taxon>Eukaryota</taxon>
        <taxon>Fungi</taxon>
        <taxon>Fungi incertae sedis</taxon>
        <taxon>Microsporidia</taxon>
        <taxon>Ordosporidae</taxon>
        <taxon>Ordospora</taxon>
    </lineage>
</organism>
<dbReference type="PANTHER" id="PTHR10540:SF7">
    <property type="entry name" value="26S PROTEASOME NON-ATPASE REGULATORY SUBUNIT 7"/>
    <property type="match status" value="1"/>
</dbReference>
<evidence type="ECO:0000259" key="1">
    <source>
        <dbReference type="PROSITE" id="PS50249"/>
    </source>
</evidence>
<dbReference type="VEuPathDB" id="MicrosporidiaDB:M896_040870"/>
<gene>
    <name evidence="2" type="ORF">M896_040870</name>
</gene>
<dbReference type="Pfam" id="PF01398">
    <property type="entry name" value="JAB"/>
    <property type="match status" value="1"/>
</dbReference>
<dbReference type="HOGENOM" id="CLU_027018_3_0_1"/>
<dbReference type="OrthoDB" id="10256771at2759"/>
<dbReference type="InterPro" id="IPR000555">
    <property type="entry name" value="JAMM/MPN+_dom"/>
</dbReference>
<name>A0A0B2ULH9_9MICR</name>
<dbReference type="Gene3D" id="3.40.140.10">
    <property type="entry name" value="Cytidine Deaminase, domain 2"/>
    <property type="match status" value="1"/>
</dbReference>
<protein>
    <submittedName>
        <fullName evidence="2">Non-ATPase subunit 7 of 26S proteasome</fullName>
    </submittedName>
</protein>
<feature type="domain" description="MPN" evidence="1">
    <location>
        <begin position="6"/>
        <end position="133"/>
    </location>
</feature>
<evidence type="ECO:0000313" key="2">
    <source>
        <dbReference type="EMBL" id="KHN69892.1"/>
    </source>
</evidence>
<dbReference type="EMBL" id="JOKQ01000004">
    <property type="protein sequence ID" value="KHN69892.1"/>
    <property type="molecule type" value="Genomic_DNA"/>
</dbReference>
<dbReference type="Proteomes" id="UP000031056">
    <property type="component" value="Unassembled WGS sequence"/>
</dbReference>
<dbReference type="InParanoid" id="A0A0B2ULH9"/>
<dbReference type="PANTHER" id="PTHR10540">
    <property type="entry name" value="EUKARYOTIC TRANSLATION INITIATION FACTOR 3 SUBUNIT F-RELATED"/>
    <property type="match status" value="1"/>
</dbReference>
<sequence>MSDVCVVVHPLVLLSAVDHYKRKGTKRVAGILLGNDEDGIHITESFACIFEEDKTGWFIDTSYIMSMFDLFHKVNHKLKIIGWYHTGPKMYGNDLEISRSLMRFAPDPFLVIINVHQEGSDLPVQAFKLDEQEEFMHVNCSIEAEEAEEIGVEHLIRDIREEASGSTAAKIAEIKESLVVYGDVLDEIGQYLEDVVEGKICMSQEIIGLCQEIVYAAPRLDRSLDESLSYCYVSELAKAVIALKDLRRNRIENGIRMNGS</sequence>
<dbReference type="GeneID" id="26261526"/>
<dbReference type="GO" id="GO:0043161">
    <property type="term" value="P:proteasome-mediated ubiquitin-dependent protein catabolic process"/>
    <property type="evidence" value="ECO:0007669"/>
    <property type="project" value="TreeGrafter"/>
</dbReference>
<dbReference type="RefSeq" id="XP_014563934.1">
    <property type="nucleotide sequence ID" value="XM_014708448.1"/>
</dbReference>
<dbReference type="AlphaFoldDB" id="A0A0B2ULH9"/>
<dbReference type="Pfam" id="PF13012">
    <property type="entry name" value="MitMem_reg"/>
    <property type="match status" value="1"/>
</dbReference>
<dbReference type="FunCoup" id="A0A0B2ULH9">
    <property type="interactions" value="188"/>
</dbReference>
<dbReference type="PROSITE" id="PS50249">
    <property type="entry name" value="MPN"/>
    <property type="match status" value="1"/>
</dbReference>
<proteinExistence type="predicted"/>